<dbReference type="EMBL" id="JACGCM010001722">
    <property type="protein sequence ID" value="KAF6150992.1"/>
    <property type="molecule type" value="Genomic_DNA"/>
</dbReference>
<evidence type="ECO:0000313" key="12">
    <source>
        <dbReference type="Proteomes" id="UP000541444"/>
    </source>
</evidence>
<dbReference type="Gene3D" id="2.70.98.10">
    <property type="match status" value="1"/>
</dbReference>
<evidence type="ECO:0000256" key="2">
    <source>
        <dbReference type="ARBA" id="ARBA00004613"/>
    </source>
</evidence>
<keyword evidence="12" id="KW-1185">Reference proteome</keyword>
<dbReference type="GO" id="GO:0005975">
    <property type="term" value="P:carbohydrate metabolic process"/>
    <property type="evidence" value="ECO:0007669"/>
    <property type="project" value="InterPro"/>
</dbReference>
<dbReference type="InterPro" id="IPR013784">
    <property type="entry name" value="Carb-bd-like_fold"/>
</dbReference>
<feature type="domain" description="Rhamnogalacturonan lyase" evidence="10">
    <location>
        <begin position="379"/>
        <end position="451"/>
    </location>
</feature>
<accession>A0A7J7M817</accession>
<evidence type="ECO:0000256" key="5">
    <source>
        <dbReference type="ARBA" id="ARBA00022525"/>
    </source>
</evidence>
<dbReference type="GO" id="GO:0005576">
    <property type="term" value="C:extracellular region"/>
    <property type="evidence" value="ECO:0007669"/>
    <property type="project" value="UniProtKB-SubCell"/>
</dbReference>
<dbReference type="Pfam" id="PF06045">
    <property type="entry name" value="Rhamnogal_lyase"/>
    <property type="match status" value="1"/>
</dbReference>
<comment type="catalytic activity">
    <reaction evidence="1">
        <text>Endotype eliminative cleavage of L-alpha-rhamnopyranosyl-(1-&gt;4)-alpha-D-galactopyranosyluronic acid bonds of rhamnogalacturonan I domains in ramified hairy regions of pectin leaving L-rhamnopyranose at the reducing end and 4-deoxy-4,5-unsaturated D-galactopyranosyluronic acid at the non-reducing end.</text>
        <dbReference type="EC" id="4.2.2.23"/>
    </reaction>
</comment>
<dbReference type="EC" id="4.2.2.23" evidence="4"/>
<dbReference type="FunFam" id="2.60.40.1120:FF:000033">
    <property type="entry name" value="Rhamnogalacturonate lyase B"/>
    <property type="match status" value="1"/>
</dbReference>
<dbReference type="Gene3D" id="2.60.120.260">
    <property type="entry name" value="Galactose-binding domain-like"/>
    <property type="match status" value="1"/>
</dbReference>
<evidence type="ECO:0000313" key="11">
    <source>
        <dbReference type="EMBL" id="KAF6150992.1"/>
    </source>
</evidence>
<dbReference type="InterPro" id="IPR029413">
    <property type="entry name" value="RG-lyase_II"/>
</dbReference>
<dbReference type="InterPro" id="IPR014718">
    <property type="entry name" value="GH-type_carb-bd"/>
</dbReference>
<keyword evidence="8" id="KW-0812">Transmembrane</keyword>
<dbReference type="SUPFAM" id="SSF49785">
    <property type="entry name" value="Galactose-binding domain-like"/>
    <property type="match status" value="1"/>
</dbReference>
<dbReference type="Proteomes" id="UP000541444">
    <property type="component" value="Unassembled WGS sequence"/>
</dbReference>
<sequence length="659" mass="75615">MHILLCYGHLLSINIKIFLLLFLITGNIIIYLQIVMDNGLVKVTLSNPGGMVTGVQYNGIENLLEFQNEEENRGYWDLNWGRPEQLHARNYDRIVGTNFTVIVEDSDQVELSFTRTWDSSPEGNHVPLNIDKRYILLRGCPGFYSYGIYGHLEGWPDFNLAETRTVFKLSKDKFHYMAISDTRQRIMPMPEDRATGQPLAYPEAILLTNPINFDLTGEVDDKYQYSCHNKDNGVHGWICSDPLVGFWMITPSNEFRTGGPLRQDLTSHVGPTTLAMFVSEHYSGENVELKFREGEPWKKVFGPVLIYLNSIPGEVDRYDMDPYTILWEDAKEQLNIEVQSWPYSFPTSEDYPYSYQRGTASGRLLVQDRYISEFNISGNAAYVGLASPGEVGSWQSEGKAYQFWTRADAKGYFCIRNIRPGDYNLFAWVPGFVGEYKFDDQLAIKPGSDIRLGFLVYEPPRDGPTLWEIGIPDRSAAEFYVPDPDPNFINKLYVNHPDRFRQYGLWERYADLYPDGDLVYMVGVDDYKNDWFFSQVTRRISDKTYQATTWQIIFELTNINYRGTYKLRLALASAAMAELQVRFNDSTADPSHFTTGLIGTDNTIARHGIHGLSWFYNIDVPGYLLVDGANIIFLTQSRSLSPFQGVMYDYIRFEGVSDD</sequence>
<feature type="transmembrane region" description="Helical" evidence="8">
    <location>
        <begin position="17"/>
        <end position="36"/>
    </location>
</feature>
<organism evidence="11 12">
    <name type="scientific">Kingdonia uniflora</name>
    <dbReference type="NCBI Taxonomy" id="39325"/>
    <lineage>
        <taxon>Eukaryota</taxon>
        <taxon>Viridiplantae</taxon>
        <taxon>Streptophyta</taxon>
        <taxon>Embryophyta</taxon>
        <taxon>Tracheophyta</taxon>
        <taxon>Spermatophyta</taxon>
        <taxon>Magnoliopsida</taxon>
        <taxon>Ranunculales</taxon>
        <taxon>Circaeasteraceae</taxon>
        <taxon>Kingdonia</taxon>
    </lineage>
</organism>
<dbReference type="PANTHER" id="PTHR32018">
    <property type="entry name" value="RHAMNOGALACTURONATE LYASE FAMILY PROTEIN"/>
    <property type="match status" value="1"/>
</dbReference>
<dbReference type="Pfam" id="PF14686">
    <property type="entry name" value="fn3_3"/>
    <property type="match status" value="1"/>
</dbReference>
<evidence type="ECO:0000256" key="1">
    <source>
        <dbReference type="ARBA" id="ARBA00001324"/>
    </source>
</evidence>
<evidence type="ECO:0000256" key="7">
    <source>
        <dbReference type="ARBA" id="ARBA00023239"/>
    </source>
</evidence>
<dbReference type="InterPro" id="IPR051850">
    <property type="entry name" value="Polysacch_Lyase_4"/>
</dbReference>
<dbReference type="GO" id="GO:0102210">
    <property type="term" value="F:rhamnogalacturonan endolyase activity"/>
    <property type="evidence" value="ECO:0007669"/>
    <property type="project" value="UniProtKB-EC"/>
</dbReference>
<evidence type="ECO:0000259" key="9">
    <source>
        <dbReference type="Pfam" id="PF14683"/>
    </source>
</evidence>
<keyword evidence="7" id="KW-0456">Lyase</keyword>
<dbReference type="CDD" id="cd10320">
    <property type="entry name" value="RGL4_N"/>
    <property type="match status" value="1"/>
</dbReference>
<keyword evidence="5" id="KW-0964">Secreted</keyword>
<dbReference type="Pfam" id="PF14683">
    <property type="entry name" value="CBM-like"/>
    <property type="match status" value="1"/>
</dbReference>
<dbReference type="InterPro" id="IPR008979">
    <property type="entry name" value="Galactose-bd-like_sf"/>
</dbReference>
<dbReference type="Gene3D" id="2.60.40.1120">
    <property type="entry name" value="Carboxypeptidase-like, regulatory domain"/>
    <property type="match status" value="1"/>
</dbReference>
<comment type="caution">
    <text evidence="11">The sequence shown here is derived from an EMBL/GenBank/DDBJ whole genome shotgun (WGS) entry which is preliminary data.</text>
</comment>
<dbReference type="InterPro" id="IPR011013">
    <property type="entry name" value="Gal_mutarotase_sf_dom"/>
</dbReference>
<dbReference type="GO" id="GO:0030246">
    <property type="term" value="F:carbohydrate binding"/>
    <property type="evidence" value="ECO:0007669"/>
    <property type="project" value="InterPro"/>
</dbReference>
<evidence type="ECO:0000256" key="8">
    <source>
        <dbReference type="SAM" id="Phobius"/>
    </source>
</evidence>
<protein>
    <recommendedName>
        <fullName evidence="4">rhamnogalacturonan endolyase</fullName>
        <ecNumber evidence="4">4.2.2.23</ecNumber>
    </recommendedName>
</protein>
<dbReference type="CDD" id="cd10316">
    <property type="entry name" value="RGL4_M"/>
    <property type="match status" value="1"/>
</dbReference>
<evidence type="ECO:0000256" key="3">
    <source>
        <dbReference type="ARBA" id="ARBA00010418"/>
    </source>
</evidence>
<feature type="domain" description="Rhamnogalacturonan lyase" evidence="9">
    <location>
        <begin position="465"/>
        <end position="653"/>
    </location>
</feature>
<dbReference type="SUPFAM" id="SSF49452">
    <property type="entry name" value="Starch-binding domain-like"/>
    <property type="match status" value="1"/>
</dbReference>
<dbReference type="PANTHER" id="PTHR32018:SF6">
    <property type="entry name" value="RHAMNOGALACTURONAN ENDOLYASE"/>
    <property type="match status" value="1"/>
</dbReference>
<keyword evidence="6" id="KW-0732">Signal</keyword>
<evidence type="ECO:0000259" key="10">
    <source>
        <dbReference type="Pfam" id="PF14686"/>
    </source>
</evidence>
<dbReference type="SUPFAM" id="SSF74650">
    <property type="entry name" value="Galactose mutarotase-like"/>
    <property type="match status" value="1"/>
</dbReference>
<dbReference type="CDD" id="cd10317">
    <property type="entry name" value="RGL4_C"/>
    <property type="match status" value="1"/>
</dbReference>
<keyword evidence="8" id="KW-1133">Transmembrane helix</keyword>
<evidence type="ECO:0000256" key="4">
    <source>
        <dbReference type="ARBA" id="ARBA00012437"/>
    </source>
</evidence>
<dbReference type="InterPro" id="IPR029411">
    <property type="entry name" value="RG-lyase_III"/>
</dbReference>
<gene>
    <name evidence="11" type="ORF">GIB67_016470</name>
</gene>
<reference evidence="11 12" key="1">
    <citation type="journal article" date="2020" name="IScience">
        <title>Genome Sequencing of the Endangered Kingdonia uniflora (Circaeasteraceae, Ranunculales) Reveals Potential Mechanisms of Evolutionary Specialization.</title>
        <authorList>
            <person name="Sun Y."/>
            <person name="Deng T."/>
            <person name="Zhang A."/>
            <person name="Moore M.J."/>
            <person name="Landis J.B."/>
            <person name="Lin N."/>
            <person name="Zhang H."/>
            <person name="Zhang X."/>
            <person name="Huang J."/>
            <person name="Zhang X."/>
            <person name="Sun H."/>
            <person name="Wang H."/>
        </authorList>
    </citation>
    <scope>NUCLEOTIDE SEQUENCE [LARGE SCALE GENOMIC DNA]</scope>
    <source>
        <strain evidence="11">TB1705</strain>
        <tissue evidence="11">Leaf</tissue>
    </source>
</reference>
<proteinExistence type="inferred from homology"/>
<dbReference type="AlphaFoldDB" id="A0A7J7M817"/>
<keyword evidence="8" id="KW-0472">Membrane</keyword>
<comment type="subcellular location">
    <subcellularLocation>
        <location evidence="2">Secreted</location>
    </subcellularLocation>
</comment>
<evidence type="ECO:0000256" key="6">
    <source>
        <dbReference type="ARBA" id="ARBA00022729"/>
    </source>
</evidence>
<dbReference type="OrthoDB" id="2130367at2759"/>
<name>A0A7J7M817_9MAGN</name>
<comment type="similarity">
    <text evidence="3">Belongs to the polysaccharide lyase 4 family.</text>
</comment>
<dbReference type="InterPro" id="IPR010325">
    <property type="entry name" value="Rhamnogal_lyase"/>
</dbReference>